<dbReference type="AlphaFoldDB" id="A0A918LHF8"/>
<dbReference type="EMBL" id="BMRB01000005">
    <property type="protein sequence ID" value="GGS49775.1"/>
    <property type="molecule type" value="Genomic_DNA"/>
</dbReference>
<evidence type="ECO:0000313" key="2">
    <source>
        <dbReference type="EMBL" id="GGS49775.1"/>
    </source>
</evidence>
<feature type="chain" id="PRO_5037011299" evidence="1">
    <location>
        <begin position="24"/>
        <end position="113"/>
    </location>
</feature>
<name>A0A918LHF8_9PSEU</name>
<sequence length="113" mass="12240">MKIISRLLLALAMVLPLSGVASAETDQDQTVELILQGNTAFAYLFRSYLNDSDWTDISTDGGATWNGPLGKVVNTWGGATGMTSEDVHVPTGQWVRACAWYAGGPHCTHWRQA</sequence>
<feature type="signal peptide" evidence="1">
    <location>
        <begin position="1"/>
        <end position="23"/>
    </location>
</feature>
<dbReference type="Proteomes" id="UP000660680">
    <property type="component" value="Unassembled WGS sequence"/>
</dbReference>
<protein>
    <submittedName>
        <fullName evidence="2">Uncharacterized protein</fullName>
    </submittedName>
</protein>
<organism evidence="2 3">
    <name type="scientific">Actinokineospora fastidiosa</name>
    <dbReference type="NCBI Taxonomy" id="1816"/>
    <lineage>
        <taxon>Bacteria</taxon>
        <taxon>Bacillati</taxon>
        <taxon>Actinomycetota</taxon>
        <taxon>Actinomycetes</taxon>
        <taxon>Pseudonocardiales</taxon>
        <taxon>Pseudonocardiaceae</taxon>
        <taxon>Actinokineospora</taxon>
    </lineage>
</organism>
<evidence type="ECO:0000313" key="3">
    <source>
        <dbReference type="Proteomes" id="UP000660680"/>
    </source>
</evidence>
<reference evidence="2" key="1">
    <citation type="journal article" date="2014" name="Int. J. Syst. Evol. Microbiol.">
        <title>Complete genome sequence of Corynebacterium casei LMG S-19264T (=DSM 44701T), isolated from a smear-ripened cheese.</title>
        <authorList>
            <consortium name="US DOE Joint Genome Institute (JGI-PGF)"/>
            <person name="Walter F."/>
            <person name="Albersmeier A."/>
            <person name="Kalinowski J."/>
            <person name="Ruckert C."/>
        </authorList>
    </citation>
    <scope>NUCLEOTIDE SEQUENCE</scope>
    <source>
        <strain evidence="2">JCM 3276</strain>
    </source>
</reference>
<proteinExistence type="predicted"/>
<dbReference type="RefSeq" id="WP_189213126.1">
    <property type="nucleotide sequence ID" value="NZ_BMRB01000005.1"/>
</dbReference>
<gene>
    <name evidence="2" type="ORF">GCM10010171_51130</name>
</gene>
<keyword evidence="1" id="KW-0732">Signal</keyword>
<accession>A0A918LHF8</accession>
<evidence type="ECO:0000256" key="1">
    <source>
        <dbReference type="SAM" id="SignalP"/>
    </source>
</evidence>
<keyword evidence="3" id="KW-1185">Reference proteome</keyword>
<comment type="caution">
    <text evidence="2">The sequence shown here is derived from an EMBL/GenBank/DDBJ whole genome shotgun (WGS) entry which is preliminary data.</text>
</comment>
<reference evidence="2" key="2">
    <citation type="submission" date="2020-09" db="EMBL/GenBank/DDBJ databases">
        <authorList>
            <person name="Sun Q."/>
            <person name="Ohkuma M."/>
        </authorList>
    </citation>
    <scope>NUCLEOTIDE SEQUENCE</scope>
    <source>
        <strain evidence="2">JCM 3276</strain>
    </source>
</reference>